<dbReference type="STRING" id="1150469.RSPPHO_03004"/>
<feature type="compositionally biased region" description="Low complexity" evidence="1">
    <location>
        <begin position="23"/>
        <end position="48"/>
    </location>
</feature>
<keyword evidence="2" id="KW-0812">Transmembrane</keyword>
<feature type="transmembrane region" description="Helical" evidence="2">
    <location>
        <begin position="81"/>
        <end position="98"/>
    </location>
</feature>
<name>H6SQB1_PARPM</name>
<proteinExistence type="predicted"/>
<keyword evidence="2" id="KW-0472">Membrane</keyword>
<evidence type="ECO:0000256" key="1">
    <source>
        <dbReference type="SAM" id="MobiDB-lite"/>
    </source>
</evidence>
<sequence length="175" mass="19034">MRGSLWAVLCMLRFFPDKDVPMTTDTPETPSSTPPVEEAPAAPTPSASSATQRGYIMIAYALFAVGMMTGLAMMLGGRGGIFLDLFAAAGAFLVYRNRADFIGSIYESHATWLVRTFVLTLIGLGAGFVAFSFTISRDFGGLVLLVVGLYYIYRVFKGFRTFARARKIADPLAFV</sequence>
<gene>
    <name evidence="3" type="ORF">RSPPHO_03004</name>
</gene>
<dbReference type="AlphaFoldDB" id="H6SQB1"/>
<evidence type="ECO:0000256" key="2">
    <source>
        <dbReference type="SAM" id="Phobius"/>
    </source>
</evidence>
<dbReference type="HOGENOM" id="CLU_1531381_0_0_5"/>
<protein>
    <submittedName>
        <fullName evidence="3">Membrane protein-like</fullName>
    </submittedName>
</protein>
<reference evidence="3 4" key="1">
    <citation type="submission" date="2012-02" db="EMBL/GenBank/DDBJ databases">
        <title>Shotgun genome sequence of Phaeospirillum photometricum DSM 122.</title>
        <authorList>
            <person name="Duquesne K."/>
            <person name="Sturgis J."/>
        </authorList>
    </citation>
    <scope>NUCLEOTIDE SEQUENCE [LARGE SCALE GENOMIC DNA]</scope>
    <source>
        <strain evidence="4">DSM122</strain>
    </source>
</reference>
<feature type="transmembrane region" description="Helical" evidence="2">
    <location>
        <begin position="110"/>
        <end position="133"/>
    </location>
</feature>
<keyword evidence="2" id="KW-1133">Transmembrane helix</keyword>
<dbReference type="EMBL" id="HE663493">
    <property type="protein sequence ID" value="CCG09630.1"/>
    <property type="molecule type" value="Genomic_DNA"/>
</dbReference>
<organism evidence="3 4">
    <name type="scientific">Pararhodospirillum photometricum DSM 122</name>
    <dbReference type="NCBI Taxonomy" id="1150469"/>
    <lineage>
        <taxon>Bacteria</taxon>
        <taxon>Pseudomonadati</taxon>
        <taxon>Pseudomonadota</taxon>
        <taxon>Alphaproteobacteria</taxon>
        <taxon>Rhodospirillales</taxon>
        <taxon>Rhodospirillaceae</taxon>
        <taxon>Pararhodospirillum</taxon>
    </lineage>
</organism>
<dbReference type="PATRIC" id="fig|1150469.3.peg.3386"/>
<evidence type="ECO:0000313" key="4">
    <source>
        <dbReference type="Proteomes" id="UP000033220"/>
    </source>
</evidence>
<accession>H6SQB1</accession>
<dbReference type="KEGG" id="rpm:RSPPHO_03004"/>
<evidence type="ECO:0000313" key="3">
    <source>
        <dbReference type="EMBL" id="CCG09630.1"/>
    </source>
</evidence>
<dbReference type="eggNOG" id="COG3671">
    <property type="taxonomic scope" value="Bacteria"/>
</dbReference>
<keyword evidence="4" id="KW-1185">Reference proteome</keyword>
<feature type="transmembrane region" description="Helical" evidence="2">
    <location>
        <begin position="139"/>
        <end position="156"/>
    </location>
</feature>
<dbReference type="Proteomes" id="UP000033220">
    <property type="component" value="Chromosome DSM 122"/>
</dbReference>
<feature type="region of interest" description="Disordered" evidence="1">
    <location>
        <begin position="21"/>
        <end position="48"/>
    </location>
</feature>
<feature type="transmembrane region" description="Helical" evidence="2">
    <location>
        <begin position="55"/>
        <end position="75"/>
    </location>
</feature>